<feature type="domain" description="ATP-grasp" evidence="2">
    <location>
        <begin position="102"/>
        <end position="295"/>
    </location>
</feature>
<gene>
    <name evidence="3" type="ORF">UU02_C0002G0014</name>
</gene>
<comment type="caution">
    <text evidence="3">The sequence shown here is derived from an EMBL/GenBank/DDBJ whole genome shotgun (WGS) entry which is preliminary data.</text>
</comment>
<dbReference type="GO" id="GO:0005524">
    <property type="term" value="F:ATP binding"/>
    <property type="evidence" value="ECO:0007669"/>
    <property type="project" value="UniProtKB-UniRule"/>
</dbReference>
<keyword evidence="1" id="KW-0067">ATP-binding</keyword>
<evidence type="ECO:0000259" key="2">
    <source>
        <dbReference type="PROSITE" id="PS50975"/>
    </source>
</evidence>
<dbReference type="InterPro" id="IPR011761">
    <property type="entry name" value="ATP-grasp"/>
</dbReference>
<evidence type="ECO:0000313" key="4">
    <source>
        <dbReference type="Proteomes" id="UP000034293"/>
    </source>
</evidence>
<dbReference type="AlphaFoldDB" id="A0A0G0UYD4"/>
<dbReference type="SUPFAM" id="SSF56059">
    <property type="entry name" value="Glutathione synthetase ATP-binding domain-like"/>
    <property type="match status" value="1"/>
</dbReference>
<dbReference type="PANTHER" id="PTHR21621">
    <property type="entry name" value="RIBOSOMAL PROTEIN S6 MODIFICATION PROTEIN"/>
    <property type="match status" value="1"/>
</dbReference>
<dbReference type="PANTHER" id="PTHR21621:SF0">
    <property type="entry name" value="BETA-CITRYLGLUTAMATE SYNTHASE B-RELATED"/>
    <property type="match status" value="1"/>
</dbReference>
<name>A0A0G0UYD4_9BACT</name>
<sequence length="298" mass="33527">MMKKILILVDKIGPKVKFLGNEANAQVACFTDLMFNVDGQNIKILVKGIDVTEYKLVYIRRADHSHFSLAGSLARCLDKLGITYFDRSFSEIGASGDKLTSYLKLSIAGIPVPQTIFCMGESIKRYEDYIINKMGFPIIAKELVGQHMTGIYSISNKKQFDQLPKKIGEKQRTAKYLFQKYIPLESEYRFLVLGDAVKVVHTKVPRDYSSLKLNYSNLNQNEEYLDVSSISREIQKIAVSAVKSLNIQIGGVDIAIEKGTGKVFVLEVNRGPGFNYDKTVSPEIDEVSKFLNKENVND</sequence>
<dbReference type="GO" id="GO:0005737">
    <property type="term" value="C:cytoplasm"/>
    <property type="evidence" value="ECO:0007669"/>
    <property type="project" value="TreeGrafter"/>
</dbReference>
<dbReference type="GO" id="GO:0016879">
    <property type="term" value="F:ligase activity, forming carbon-nitrogen bonds"/>
    <property type="evidence" value="ECO:0007669"/>
    <property type="project" value="TreeGrafter"/>
</dbReference>
<evidence type="ECO:0000256" key="1">
    <source>
        <dbReference type="PROSITE-ProRule" id="PRU00409"/>
    </source>
</evidence>
<protein>
    <recommendedName>
        <fullName evidence="2">ATP-grasp domain-containing protein</fullName>
    </recommendedName>
</protein>
<keyword evidence="1" id="KW-0547">Nucleotide-binding</keyword>
<proteinExistence type="predicted"/>
<dbReference type="InterPro" id="IPR013651">
    <property type="entry name" value="ATP-grasp_RimK-type"/>
</dbReference>
<accession>A0A0G0UYD4</accession>
<dbReference type="GO" id="GO:0046872">
    <property type="term" value="F:metal ion binding"/>
    <property type="evidence" value="ECO:0007669"/>
    <property type="project" value="InterPro"/>
</dbReference>
<dbReference type="Pfam" id="PF08443">
    <property type="entry name" value="RimK"/>
    <property type="match status" value="1"/>
</dbReference>
<dbReference type="PROSITE" id="PS50975">
    <property type="entry name" value="ATP_GRASP"/>
    <property type="match status" value="1"/>
</dbReference>
<dbReference type="EMBL" id="LBZA01000002">
    <property type="protein sequence ID" value="KKR64725.1"/>
    <property type="molecule type" value="Genomic_DNA"/>
</dbReference>
<organism evidence="3 4">
    <name type="scientific">Candidatus Woesebacteria bacterium GW2011_GWA1_40_43</name>
    <dbReference type="NCBI Taxonomy" id="1618553"/>
    <lineage>
        <taxon>Bacteria</taxon>
        <taxon>Candidatus Woeseibacteriota</taxon>
    </lineage>
</organism>
<dbReference type="Proteomes" id="UP000034293">
    <property type="component" value="Unassembled WGS sequence"/>
</dbReference>
<evidence type="ECO:0000313" key="3">
    <source>
        <dbReference type="EMBL" id="KKR64725.1"/>
    </source>
</evidence>
<reference evidence="3 4" key="1">
    <citation type="journal article" date="2015" name="Nature">
        <title>rRNA introns, odd ribosomes, and small enigmatic genomes across a large radiation of phyla.</title>
        <authorList>
            <person name="Brown C.T."/>
            <person name="Hug L.A."/>
            <person name="Thomas B.C."/>
            <person name="Sharon I."/>
            <person name="Castelle C.J."/>
            <person name="Singh A."/>
            <person name="Wilkins M.J."/>
            <person name="Williams K.H."/>
            <person name="Banfield J.F."/>
        </authorList>
    </citation>
    <scope>NUCLEOTIDE SEQUENCE [LARGE SCALE GENOMIC DNA]</scope>
</reference>
<dbReference type="Gene3D" id="3.30.470.20">
    <property type="entry name" value="ATP-grasp fold, B domain"/>
    <property type="match status" value="1"/>
</dbReference>